<evidence type="ECO:0000313" key="2">
    <source>
        <dbReference type="EMBL" id="MDA7426106.1"/>
    </source>
</evidence>
<organism evidence="2 3">
    <name type="scientific">Thalassococcus lentus</name>
    <dbReference type="NCBI Taxonomy" id="1210524"/>
    <lineage>
        <taxon>Bacteria</taxon>
        <taxon>Pseudomonadati</taxon>
        <taxon>Pseudomonadota</taxon>
        <taxon>Alphaproteobacteria</taxon>
        <taxon>Rhodobacterales</taxon>
        <taxon>Roseobacteraceae</taxon>
        <taxon>Thalassococcus</taxon>
    </lineage>
</organism>
<dbReference type="PANTHER" id="PTHR13774:SF32">
    <property type="entry name" value="ANTISENSE-ENHANCING SEQUENCE 1"/>
    <property type="match status" value="1"/>
</dbReference>
<dbReference type="InterPro" id="IPR003719">
    <property type="entry name" value="Phenazine_PhzF-like"/>
</dbReference>
<accession>A0ABT4XVZ0</accession>
<keyword evidence="3" id="KW-1185">Reference proteome</keyword>
<reference evidence="2 3" key="1">
    <citation type="submission" date="2023-01" db="EMBL/GenBank/DDBJ databases">
        <title>Thalassococcus onchidii sp. nov., isolated from a marine invertebrate from the South China Sea.</title>
        <authorList>
            <person name="Xu S."/>
            <person name="Liu Z."/>
            <person name="Xu Y."/>
        </authorList>
    </citation>
    <scope>NUCLEOTIDE SEQUENCE [LARGE SCALE GENOMIC DNA]</scope>
    <source>
        <strain evidence="2 3">KCTC 32084</strain>
    </source>
</reference>
<comment type="similarity">
    <text evidence="1">Belongs to the PhzF family.</text>
</comment>
<evidence type="ECO:0000313" key="3">
    <source>
        <dbReference type="Proteomes" id="UP001210720"/>
    </source>
</evidence>
<comment type="caution">
    <text evidence="2">The sequence shown here is derived from an EMBL/GenBank/DDBJ whole genome shotgun (WGS) entry which is preliminary data.</text>
</comment>
<dbReference type="EMBL" id="JAQIOY010000007">
    <property type="protein sequence ID" value="MDA7426106.1"/>
    <property type="molecule type" value="Genomic_DNA"/>
</dbReference>
<sequence>MTEPLEFVTLDVFTDQPFLGNPLAVVLGADTLSTAQMQTIAREFNLSETIFVMAPQDAGHTARVRIFFPTAEIPFAGHPTIGCAIHLASAANPEGDFEALITLEEEAGLVPVNVVRTGRAIRAEFKAPVLPHAPDLGQTPDNDRIAAALGLSAEAIGMPGHRPAVWQGGPAFLFVPLRDSDALEQAKPHEPAWSEIMGTAAVDSAYLYTDCQHTSVADYEARMFSPTAGIPEDPATGSASALLAAQLLDSGVLKDGTQKLRLRQGLQMGRASHITLTASCAQGALTDIRIAGSAVAIARGQITVPQQSRD</sequence>
<protein>
    <submittedName>
        <fullName evidence="2">PhzF family phenazine biosynthesis protein</fullName>
    </submittedName>
</protein>
<dbReference type="Pfam" id="PF02567">
    <property type="entry name" value="PhzC-PhzF"/>
    <property type="match status" value="1"/>
</dbReference>
<evidence type="ECO:0000256" key="1">
    <source>
        <dbReference type="ARBA" id="ARBA00008270"/>
    </source>
</evidence>
<dbReference type="SUPFAM" id="SSF54506">
    <property type="entry name" value="Diaminopimelate epimerase-like"/>
    <property type="match status" value="1"/>
</dbReference>
<name>A0ABT4XVZ0_9RHOB</name>
<dbReference type="NCBIfam" id="TIGR00654">
    <property type="entry name" value="PhzF_family"/>
    <property type="match status" value="1"/>
</dbReference>
<dbReference type="Gene3D" id="3.10.310.10">
    <property type="entry name" value="Diaminopimelate Epimerase, Chain A, domain 1"/>
    <property type="match status" value="2"/>
</dbReference>
<proteinExistence type="inferred from homology"/>
<dbReference type="RefSeq" id="WP_271433461.1">
    <property type="nucleotide sequence ID" value="NZ_JAQIOY010000007.1"/>
</dbReference>
<dbReference type="PANTHER" id="PTHR13774">
    <property type="entry name" value="PHENAZINE BIOSYNTHESIS PROTEIN"/>
    <property type="match status" value="1"/>
</dbReference>
<gene>
    <name evidence="2" type="ORF">PFY00_15330</name>
</gene>
<dbReference type="PIRSF" id="PIRSF016184">
    <property type="entry name" value="PhzC_PhzF"/>
    <property type="match status" value="1"/>
</dbReference>
<dbReference type="Proteomes" id="UP001210720">
    <property type="component" value="Unassembled WGS sequence"/>
</dbReference>